<reference evidence="5" key="2">
    <citation type="journal article" date="2021" name="PeerJ">
        <title>Extensive microbial diversity within the chicken gut microbiome revealed by metagenomics and culture.</title>
        <authorList>
            <person name="Gilroy R."/>
            <person name="Ravi A."/>
            <person name="Getino M."/>
            <person name="Pursley I."/>
            <person name="Horton D.L."/>
            <person name="Alikhan N.F."/>
            <person name="Baker D."/>
            <person name="Gharbi K."/>
            <person name="Hall N."/>
            <person name="Watson M."/>
            <person name="Adriaenssens E.M."/>
            <person name="Foster-Nyarko E."/>
            <person name="Jarju S."/>
            <person name="Secka A."/>
            <person name="Antonio M."/>
            <person name="Oren A."/>
            <person name="Chaudhuri R.R."/>
            <person name="La Ragione R."/>
            <person name="Hildebrand F."/>
            <person name="Pallen M.J."/>
        </authorList>
    </citation>
    <scope>NUCLEOTIDE SEQUENCE</scope>
    <source>
        <strain evidence="5">3924</strain>
    </source>
</reference>
<dbReference type="SUPFAM" id="SSF55545">
    <property type="entry name" value="beta-N-acetylhexosaminidase-like domain"/>
    <property type="match status" value="1"/>
</dbReference>
<dbReference type="Gene3D" id="3.30.379.10">
    <property type="entry name" value="Chitobiase/beta-hexosaminidase domain 2-like"/>
    <property type="match status" value="1"/>
</dbReference>
<evidence type="ECO:0000256" key="2">
    <source>
        <dbReference type="ARBA" id="ARBA00023295"/>
    </source>
</evidence>
<sequence>MKVRFLMLVCLLSCGLLKAQIIVPMPVQYEFSELGSFVVDDKTVVEISDESLVFPAQLFSEKVKEMCGLDLLENNRGRKKVKLKINSYMSHPDSYHISVNDKAVQITGGSEAGVYYGVLMLIQCMSNEYASVDREAHTLTFPLILVEDTPLFTFRALEWEDSYVPTSELKKRIERMSELNLNTYVVPMEYNEMAAYVLSDKQKWYGLSEYATDYYVNVVPKVIVSKEMLAFGADSVASIMDRIYDIFPSEFVQMEFGDLNVDENLWNVIDERAQKRQKTLVPDKTAVGATMVSVPFGRQSEVNLNSTIGEIIVIDLTDNDGNAEMYNVAPIKRKRVNKTFIPLNGVQFVVNTADKKDVVIDDLYEFMPFCSEAAWTKSELKSFDDFGRRKAHLFKEK</sequence>
<feature type="chain" id="PRO_5037465338" description="Beta-hexosaminidase bacterial type N-terminal domain-containing protein" evidence="3">
    <location>
        <begin position="20"/>
        <end position="397"/>
    </location>
</feature>
<protein>
    <recommendedName>
        <fullName evidence="4">Beta-hexosaminidase bacterial type N-terminal domain-containing protein</fullName>
    </recommendedName>
</protein>
<dbReference type="Proteomes" id="UP000712007">
    <property type="component" value="Unassembled WGS sequence"/>
</dbReference>
<keyword evidence="2" id="KW-0326">Glycosidase</keyword>
<organism evidence="5 6">
    <name type="scientific">Candidatus Aphodosoma intestinipullorum</name>
    <dbReference type="NCBI Taxonomy" id="2840674"/>
    <lineage>
        <taxon>Bacteria</taxon>
        <taxon>Pseudomonadati</taxon>
        <taxon>Bacteroidota</taxon>
        <taxon>Bacteroidia</taxon>
        <taxon>Bacteroidales</taxon>
        <taxon>Candidatus Aphodosoma</taxon>
    </lineage>
</organism>
<keyword evidence="3" id="KW-0732">Signal</keyword>
<dbReference type="EMBL" id="JADIMV010000116">
    <property type="protein sequence ID" value="MBO8440344.1"/>
    <property type="molecule type" value="Genomic_DNA"/>
</dbReference>
<gene>
    <name evidence="5" type="ORF">IAC51_06800</name>
</gene>
<feature type="domain" description="Beta-hexosaminidase bacterial type N-terminal" evidence="4">
    <location>
        <begin position="21"/>
        <end position="148"/>
    </location>
</feature>
<accession>A0A940DK00</accession>
<dbReference type="InterPro" id="IPR029018">
    <property type="entry name" value="Hex-like_dom2"/>
</dbReference>
<evidence type="ECO:0000313" key="5">
    <source>
        <dbReference type="EMBL" id="MBO8440344.1"/>
    </source>
</evidence>
<dbReference type="AlphaFoldDB" id="A0A940DK00"/>
<evidence type="ECO:0000256" key="1">
    <source>
        <dbReference type="ARBA" id="ARBA00022801"/>
    </source>
</evidence>
<name>A0A940DK00_9BACT</name>
<dbReference type="GO" id="GO:0016798">
    <property type="term" value="F:hydrolase activity, acting on glycosyl bonds"/>
    <property type="evidence" value="ECO:0007669"/>
    <property type="project" value="UniProtKB-KW"/>
</dbReference>
<feature type="signal peptide" evidence="3">
    <location>
        <begin position="1"/>
        <end position="19"/>
    </location>
</feature>
<proteinExistence type="predicted"/>
<dbReference type="GO" id="GO:0005975">
    <property type="term" value="P:carbohydrate metabolic process"/>
    <property type="evidence" value="ECO:0007669"/>
    <property type="project" value="UniProtKB-ARBA"/>
</dbReference>
<keyword evidence="1" id="KW-0378">Hydrolase</keyword>
<dbReference type="Pfam" id="PF02838">
    <property type="entry name" value="Glyco_hydro_20b"/>
    <property type="match status" value="1"/>
</dbReference>
<dbReference type="InterPro" id="IPR015882">
    <property type="entry name" value="HEX_bac_N"/>
</dbReference>
<evidence type="ECO:0000256" key="3">
    <source>
        <dbReference type="SAM" id="SignalP"/>
    </source>
</evidence>
<evidence type="ECO:0000313" key="6">
    <source>
        <dbReference type="Proteomes" id="UP000712007"/>
    </source>
</evidence>
<comment type="caution">
    <text evidence="5">The sequence shown here is derived from an EMBL/GenBank/DDBJ whole genome shotgun (WGS) entry which is preliminary data.</text>
</comment>
<evidence type="ECO:0000259" key="4">
    <source>
        <dbReference type="Pfam" id="PF02838"/>
    </source>
</evidence>
<reference evidence="5" key="1">
    <citation type="submission" date="2020-10" db="EMBL/GenBank/DDBJ databases">
        <authorList>
            <person name="Gilroy R."/>
        </authorList>
    </citation>
    <scope>NUCLEOTIDE SEQUENCE</scope>
    <source>
        <strain evidence="5">3924</strain>
    </source>
</reference>